<dbReference type="InterPro" id="IPR006175">
    <property type="entry name" value="YjgF/YER057c/UK114"/>
</dbReference>
<dbReference type="InterPro" id="IPR035959">
    <property type="entry name" value="RutC-like_sf"/>
</dbReference>
<reference evidence="1 2" key="1">
    <citation type="submission" date="2017-03" db="EMBL/GenBank/DDBJ databases">
        <authorList>
            <person name="Afonso C.L."/>
            <person name="Miller P.J."/>
            <person name="Scott M.A."/>
            <person name="Spackman E."/>
            <person name="Goraichik I."/>
            <person name="Dimitrov K.M."/>
            <person name="Suarez D.L."/>
            <person name="Swayne D.E."/>
        </authorList>
    </citation>
    <scope>NUCLEOTIDE SEQUENCE [LARGE SCALE GENOMIC DNA]</scope>
    <source>
        <strain evidence="1 2">CECT 7450</strain>
    </source>
</reference>
<dbReference type="AlphaFoldDB" id="A0A1X7A2U7"/>
<protein>
    <submittedName>
        <fullName evidence="1">2-aminomuconate deaminase</fullName>
        <ecNumber evidence="1">3.5.99.5</ecNumber>
    </submittedName>
</protein>
<dbReference type="RefSeq" id="WP_085807375.1">
    <property type="nucleotide sequence ID" value="NZ_FWFX01000015.1"/>
</dbReference>
<dbReference type="CDD" id="cd00448">
    <property type="entry name" value="YjgF_YER057c_UK114_family"/>
    <property type="match status" value="3"/>
</dbReference>
<dbReference type="PANTHER" id="PTHR43857:SF1">
    <property type="entry name" value="YJGH FAMILY PROTEIN"/>
    <property type="match status" value="1"/>
</dbReference>
<dbReference type="Pfam" id="PF01042">
    <property type="entry name" value="Ribonuc_L-PSP"/>
    <property type="match status" value="3"/>
</dbReference>
<accession>A0A1X7A2U7</accession>
<dbReference type="Gene3D" id="3.30.1330.40">
    <property type="entry name" value="RutC-like"/>
    <property type="match status" value="3"/>
</dbReference>
<sequence>MAHQYSFPDEHWNWPVKLTHHHAVRAGNLIFTGGQVDLDAQGTVRNLGNLDQQCRNSMAYMSDLLNDLGADFADLVRLVVYYVGDADDEARLFDLLAEIIGHDTMPVINMIILPELCYPGMLTEIEGVAMRAPSGERLLKQHFHLPDMPHLPNTFSHVLRCGEMVFTSDLSAMSPQGAVATPDDIVAQTTLMMDRLCDVLAAAGAGMSDVVKVNTFYRGDGTADDWAKSATIRADHFPDPGPAPTGIPVPSFPHQGLMAKIAATAICAQEGEEPLTKRFSWPEGHWDWTVKLPYKHGTLCNNVIHVGGQVSLDSTANVIHPDDMVAQTRVAMDNLKRVLAEFGAKLNDVVKVTTFYQGSASAEALHENLLIRSGSYTDPGPATTGIPVPALVYENMVIEIEAIAVLN</sequence>
<dbReference type="OrthoDB" id="7696925at2"/>
<keyword evidence="2" id="KW-1185">Reference proteome</keyword>
<keyword evidence="1" id="KW-0378">Hydrolase</keyword>
<dbReference type="SUPFAM" id="SSF55298">
    <property type="entry name" value="YjgF-like"/>
    <property type="match status" value="3"/>
</dbReference>
<proteinExistence type="predicted"/>
<dbReference type="EMBL" id="FWFX01000015">
    <property type="protein sequence ID" value="SLN68899.1"/>
    <property type="molecule type" value="Genomic_DNA"/>
</dbReference>
<evidence type="ECO:0000313" key="2">
    <source>
        <dbReference type="Proteomes" id="UP000193061"/>
    </source>
</evidence>
<gene>
    <name evidence="1" type="primary">amnD</name>
    <name evidence="1" type="ORF">ROA7450_03714</name>
</gene>
<dbReference type="Proteomes" id="UP000193061">
    <property type="component" value="Unassembled WGS sequence"/>
</dbReference>
<dbReference type="EC" id="3.5.99.5" evidence="1"/>
<dbReference type="GO" id="GO:0050540">
    <property type="term" value="F:2-aminomuconate deaminase activity"/>
    <property type="evidence" value="ECO:0007669"/>
    <property type="project" value="UniProtKB-EC"/>
</dbReference>
<organism evidence="1 2">
    <name type="scientific">Roseovarius albus</name>
    <dbReference type="NCBI Taxonomy" id="1247867"/>
    <lineage>
        <taxon>Bacteria</taxon>
        <taxon>Pseudomonadati</taxon>
        <taxon>Pseudomonadota</taxon>
        <taxon>Alphaproteobacteria</taxon>
        <taxon>Rhodobacterales</taxon>
        <taxon>Roseobacteraceae</taxon>
        <taxon>Roseovarius</taxon>
    </lineage>
</organism>
<name>A0A1X7A2U7_9RHOB</name>
<dbReference type="PANTHER" id="PTHR43857">
    <property type="entry name" value="BLR7761 PROTEIN"/>
    <property type="match status" value="1"/>
</dbReference>
<evidence type="ECO:0000313" key="1">
    <source>
        <dbReference type="EMBL" id="SLN68899.1"/>
    </source>
</evidence>